<dbReference type="EMBL" id="JAOTEM010000004">
    <property type="protein sequence ID" value="MCU7618677.1"/>
    <property type="molecule type" value="Genomic_DNA"/>
</dbReference>
<proteinExistence type="predicted"/>
<dbReference type="EC" id="2.4.-.-" evidence="3"/>
<accession>A0ABT2WBK9</accession>
<feature type="domain" description="Glycosyl transferase family 1" evidence="1">
    <location>
        <begin position="199"/>
        <end position="336"/>
    </location>
</feature>
<dbReference type="Pfam" id="PF00534">
    <property type="entry name" value="Glycos_transf_1"/>
    <property type="match status" value="1"/>
</dbReference>
<name>A0ABT2WBK9_9FLAO</name>
<organism evidence="3 4">
    <name type="scientific">Chryseobacterium edaphi</name>
    <dbReference type="NCBI Taxonomy" id="2976532"/>
    <lineage>
        <taxon>Bacteria</taxon>
        <taxon>Pseudomonadati</taxon>
        <taxon>Bacteroidota</taxon>
        <taxon>Flavobacteriia</taxon>
        <taxon>Flavobacteriales</taxon>
        <taxon>Weeksellaceae</taxon>
        <taxon>Chryseobacterium group</taxon>
        <taxon>Chryseobacterium</taxon>
    </lineage>
</organism>
<protein>
    <submittedName>
        <fullName evidence="3">Glycosyltransferase</fullName>
        <ecNumber evidence="3">2.4.-.-</ecNumber>
    </submittedName>
</protein>
<feature type="domain" description="Glycosyltransferase subfamily 4-like N-terminal" evidence="2">
    <location>
        <begin position="17"/>
        <end position="188"/>
    </location>
</feature>
<keyword evidence="3" id="KW-0808">Transferase</keyword>
<dbReference type="GO" id="GO:0016757">
    <property type="term" value="F:glycosyltransferase activity"/>
    <property type="evidence" value="ECO:0007669"/>
    <property type="project" value="UniProtKB-KW"/>
</dbReference>
<comment type="caution">
    <text evidence="3">The sequence shown here is derived from an EMBL/GenBank/DDBJ whole genome shotgun (WGS) entry which is preliminary data.</text>
</comment>
<keyword evidence="4" id="KW-1185">Reference proteome</keyword>
<dbReference type="RefSeq" id="WP_263004184.1">
    <property type="nucleotide sequence ID" value="NZ_JAOTEM010000004.1"/>
</dbReference>
<evidence type="ECO:0000313" key="4">
    <source>
        <dbReference type="Proteomes" id="UP001208649"/>
    </source>
</evidence>
<dbReference type="SUPFAM" id="SSF53756">
    <property type="entry name" value="UDP-Glycosyltransferase/glycogen phosphorylase"/>
    <property type="match status" value="1"/>
</dbReference>
<dbReference type="Pfam" id="PF13439">
    <property type="entry name" value="Glyco_transf_4"/>
    <property type="match status" value="1"/>
</dbReference>
<keyword evidence="3" id="KW-0328">Glycosyltransferase</keyword>
<dbReference type="Proteomes" id="UP001208649">
    <property type="component" value="Unassembled WGS sequence"/>
</dbReference>
<dbReference type="Gene3D" id="3.40.50.2000">
    <property type="entry name" value="Glycogen Phosphorylase B"/>
    <property type="match status" value="2"/>
</dbReference>
<evidence type="ECO:0000259" key="1">
    <source>
        <dbReference type="Pfam" id="PF00534"/>
    </source>
</evidence>
<evidence type="ECO:0000313" key="3">
    <source>
        <dbReference type="EMBL" id="MCU7618677.1"/>
    </source>
</evidence>
<dbReference type="InterPro" id="IPR001296">
    <property type="entry name" value="Glyco_trans_1"/>
</dbReference>
<dbReference type="InterPro" id="IPR050194">
    <property type="entry name" value="Glycosyltransferase_grp1"/>
</dbReference>
<dbReference type="PANTHER" id="PTHR45947:SF3">
    <property type="entry name" value="SULFOQUINOVOSYL TRANSFERASE SQD2"/>
    <property type="match status" value="1"/>
</dbReference>
<dbReference type="PANTHER" id="PTHR45947">
    <property type="entry name" value="SULFOQUINOVOSYL TRANSFERASE SQD2"/>
    <property type="match status" value="1"/>
</dbReference>
<sequence length="366" mass="42084">MEKKKYIIVQLVEAFGGGVYTYVKDLSNFLVTHQSEINCEIHLIYSPNRVELDKEIFQKEIHPDVFLYELDMQRQINLKKDQVVVKETRKILKKIKPDIIHLHSAKAGVIGRLASLGIVKKANVYYSPHGFSFVQQNISKAKVSLYKMIESIMPFLHGGTIIASGKTEFEIAKKIGKTKLIENGIDFEMPDKIHNYTENKRFKIGTVGRLTPQKNPKAFNEIASKLPNIDFVWIGNGELINEITSKNIKVTGWIRTREELLQKINSLDLYIQVSLWEGLPIAILEAMAMQKPLLVSNVIGNKDTVEDGYNGFVYNTTDEAIEKIKYFLEHTNLREMGEHSYKKAFKEYNKTNNFLKLIDIYKKVPK</sequence>
<evidence type="ECO:0000259" key="2">
    <source>
        <dbReference type="Pfam" id="PF13439"/>
    </source>
</evidence>
<gene>
    <name evidence="3" type="ORF">NZ698_15890</name>
</gene>
<reference evidence="4" key="1">
    <citation type="submission" date="2023-07" db="EMBL/GenBank/DDBJ databases">
        <title>Chryseobacterium sp. strain PBS4-4 Genome sequencing and assembly.</title>
        <authorList>
            <person name="Jung Y."/>
        </authorList>
    </citation>
    <scope>NUCLEOTIDE SEQUENCE [LARGE SCALE GENOMIC DNA]</scope>
    <source>
        <strain evidence="4">PBS4-4</strain>
    </source>
</reference>
<dbReference type="InterPro" id="IPR028098">
    <property type="entry name" value="Glyco_trans_4-like_N"/>
</dbReference>